<comment type="caution">
    <text evidence="1">The sequence shown here is derived from an EMBL/GenBank/DDBJ whole genome shotgun (WGS) entry which is preliminary data.</text>
</comment>
<evidence type="ECO:0000313" key="1">
    <source>
        <dbReference type="EMBL" id="KAK8198748.1"/>
    </source>
</evidence>
<dbReference type="Proteomes" id="UP001320706">
    <property type="component" value="Unassembled WGS sequence"/>
</dbReference>
<organism evidence="1 2">
    <name type="scientific">Zalaria obscura</name>
    <dbReference type="NCBI Taxonomy" id="2024903"/>
    <lineage>
        <taxon>Eukaryota</taxon>
        <taxon>Fungi</taxon>
        <taxon>Dikarya</taxon>
        <taxon>Ascomycota</taxon>
        <taxon>Pezizomycotina</taxon>
        <taxon>Dothideomycetes</taxon>
        <taxon>Dothideomycetidae</taxon>
        <taxon>Dothideales</taxon>
        <taxon>Zalariaceae</taxon>
        <taxon>Zalaria</taxon>
    </lineage>
</organism>
<dbReference type="EMBL" id="JAMKPW020000040">
    <property type="protein sequence ID" value="KAK8198748.1"/>
    <property type="molecule type" value="Genomic_DNA"/>
</dbReference>
<keyword evidence="2" id="KW-1185">Reference proteome</keyword>
<evidence type="ECO:0000313" key="2">
    <source>
        <dbReference type="Proteomes" id="UP001320706"/>
    </source>
</evidence>
<name>A0ACC3S845_9PEZI</name>
<reference evidence="1" key="1">
    <citation type="submission" date="2024-02" db="EMBL/GenBank/DDBJ databases">
        <title>Metagenome Assembled Genome of Zalaria obscura JY119.</title>
        <authorList>
            <person name="Vighnesh L."/>
            <person name="Jagadeeshwari U."/>
            <person name="Venkata Ramana C."/>
            <person name="Sasikala C."/>
        </authorList>
    </citation>
    <scope>NUCLEOTIDE SEQUENCE</scope>
    <source>
        <strain evidence="1">JY119</strain>
    </source>
</reference>
<proteinExistence type="predicted"/>
<gene>
    <name evidence="1" type="ORF">M8818_006615</name>
</gene>
<sequence>MSSKSDFDFAKDQPWVSTQRTLKYIDETQELISIYEGGILPEARSKPDESVVDGRQDRPQLSGTNLGALSAEDPPSGPWDVRITEGQQPFGGGVPHTIGAEDSSLYGFNYPTNQYSTPSSGPSTGADQFNASLNSPFPNVDFHGAAGAATHRLGPVVVPSSLATPGLYLDHTLFPLSDKEEARLLRYYVERLAYMFDLTDPLNHFQAVLPHRAATCPTLLNAILAVSARHLSSVSEYDPLVSNRYHQECLKHLIPMLDDTAAILDEDLLAATILLRFVEEIEGEKLHGHEH</sequence>
<protein>
    <submittedName>
        <fullName evidence="1">Uncharacterized protein</fullName>
    </submittedName>
</protein>
<accession>A0ACC3S845</accession>